<reference evidence="1 2" key="1">
    <citation type="journal article" date="2019" name="Environ. Microbiol.">
        <title>An active ?-lactamase is a part of an orchestrated cell wall stress resistance network of Bacillus subtilis and related rhizosphere species.</title>
        <authorList>
            <person name="Bucher T."/>
            <person name="Keren-Paz A."/>
            <person name="Hausser J."/>
            <person name="Olender T."/>
            <person name="Cytryn E."/>
            <person name="Kolodkin-Gal I."/>
        </authorList>
    </citation>
    <scope>NUCLEOTIDE SEQUENCE [LARGE SCALE GENOMIC DNA]</scope>
    <source>
        <strain evidence="1 2">I5</strain>
    </source>
</reference>
<dbReference type="EMBL" id="SZON01003689">
    <property type="protein sequence ID" value="TKI79090.1"/>
    <property type="molecule type" value="Genomic_DNA"/>
</dbReference>
<gene>
    <name evidence="1" type="ORF">FC699_36390</name>
</gene>
<proteinExistence type="predicted"/>
<dbReference type="AlphaFoldDB" id="A0A4U2ZXI9"/>
<organism evidence="1 2">
    <name type="scientific">Bacillus wiedmannii</name>
    <dbReference type="NCBI Taxonomy" id="1890302"/>
    <lineage>
        <taxon>Bacteria</taxon>
        <taxon>Bacillati</taxon>
        <taxon>Bacillota</taxon>
        <taxon>Bacilli</taxon>
        <taxon>Bacillales</taxon>
        <taxon>Bacillaceae</taxon>
        <taxon>Bacillus</taxon>
        <taxon>Bacillus cereus group</taxon>
    </lineage>
</organism>
<evidence type="ECO:0000313" key="1">
    <source>
        <dbReference type="EMBL" id="TKI79090.1"/>
    </source>
</evidence>
<evidence type="ECO:0000313" key="2">
    <source>
        <dbReference type="Proteomes" id="UP000305222"/>
    </source>
</evidence>
<protein>
    <submittedName>
        <fullName evidence="1">Chitin-binding protein</fullName>
    </submittedName>
</protein>
<accession>A0A4U2ZXI9</accession>
<comment type="caution">
    <text evidence="1">The sequence shown here is derived from an EMBL/GenBank/DDBJ whole genome shotgun (WGS) entry which is preliminary data.</text>
</comment>
<dbReference type="Proteomes" id="UP000305222">
    <property type="component" value="Unassembled WGS sequence"/>
</dbReference>
<sequence length="169" mass="18129">HVLNTGDRAKIQQYTLNILNAFSTITDVNQKQVANNIKAQMPSLGLCLATFSFDGVNAGKLMGIKTDTEYSIDGGKTYKAATSNDMLLSNEEISAINSTNGILTRVIGTEQPLLIPIEKAGKVKVSSNDDANLVFGIDGMMEFSIDQGSNWTKYNPAAPNLPDLTGNVT</sequence>
<feature type="non-terminal residue" evidence="1">
    <location>
        <position position="169"/>
    </location>
</feature>
<feature type="non-terminal residue" evidence="1">
    <location>
        <position position="1"/>
    </location>
</feature>
<name>A0A4U2ZXI9_9BACI</name>